<protein>
    <submittedName>
        <fullName evidence="2">Uncharacterized protein</fullName>
    </submittedName>
</protein>
<gene>
    <name evidence="2" type="ORF">MPPM_2583</name>
</gene>
<evidence type="ECO:0000313" key="2">
    <source>
        <dbReference type="EMBL" id="BAU91188.1"/>
    </source>
</evidence>
<evidence type="ECO:0000313" key="3">
    <source>
        <dbReference type="Proteomes" id="UP000218288"/>
    </source>
</evidence>
<proteinExistence type="predicted"/>
<dbReference type="AlphaFoldDB" id="A0A161JKS2"/>
<dbReference type="RefSeq" id="WP_096485389.1">
    <property type="nucleotide sequence ID" value="NZ_AP014809.1"/>
</dbReference>
<feature type="compositionally biased region" description="Basic and acidic residues" evidence="1">
    <location>
        <begin position="67"/>
        <end position="84"/>
    </location>
</feature>
<name>A0A161JKS2_9HYPH</name>
<accession>A0A161JKS2</accession>
<dbReference type="Proteomes" id="UP000218288">
    <property type="component" value="Chromosome"/>
</dbReference>
<dbReference type="OrthoDB" id="10008817at2"/>
<organism evidence="2 3">
    <name type="scientific">Methylorubrum populi</name>
    <dbReference type="NCBI Taxonomy" id="223967"/>
    <lineage>
        <taxon>Bacteria</taxon>
        <taxon>Pseudomonadati</taxon>
        <taxon>Pseudomonadota</taxon>
        <taxon>Alphaproteobacteria</taxon>
        <taxon>Hyphomicrobiales</taxon>
        <taxon>Methylobacteriaceae</taxon>
        <taxon>Methylorubrum</taxon>
    </lineage>
</organism>
<sequence>MFRFACKMMGADRDRLAFWLAAGCSLVLSEGVYRLEADPSSPDPRRPSPAPVPEALALAAIQAGAPMRRDGDLFGSVEPRRRAA</sequence>
<dbReference type="EMBL" id="AP014809">
    <property type="protein sequence ID" value="BAU91188.1"/>
    <property type="molecule type" value="Genomic_DNA"/>
</dbReference>
<evidence type="ECO:0000256" key="1">
    <source>
        <dbReference type="SAM" id="MobiDB-lite"/>
    </source>
</evidence>
<feature type="region of interest" description="Disordered" evidence="1">
    <location>
        <begin position="63"/>
        <end position="84"/>
    </location>
</feature>
<reference evidence="2 3" key="1">
    <citation type="journal article" date="2016" name="Genome Announc.">
        <title>Complete Genome Sequence of Methylobacterium populi P-1M, Isolated from Pink-Pigmented Household Biofilm.</title>
        <authorList>
            <person name="Morohoshi T."/>
            <person name="Ikeda T."/>
        </authorList>
    </citation>
    <scope>NUCLEOTIDE SEQUENCE [LARGE SCALE GENOMIC DNA]</scope>
    <source>
        <strain evidence="2 3">P-1M</strain>
    </source>
</reference>